<sequence length="328" mass="35187">MKAMILAAGFGTRLLPLTAGKSKVALPLAGVPVLVRVLQTLRRLGVSDFIVNLHHAPDSVRRCLESAGETARYSFEPQILGTGGALFPVKEQFAGGTFLLVNGDCYYENPDLESALEFHRSRGALATLVLIDMPPGQKFRTVDLDQTGRIVRIAGRPEYPRTPVAAALHFPGIHILEPEFLEHIGPGFSDINSSVYPGLIASGAPLYGYRTAFRWHDLGTPGRFFQAAGTLLEQSGRESGGSKLVGEGCRLSESCVLEGPLEIGEDSRLGPDCRVARSILGREVVLEAGALVEDSLVGDKVRLAAGSAYRHCVIAGEAGNISVVRWED</sequence>
<dbReference type="Proteomes" id="UP000176992">
    <property type="component" value="Unassembled WGS sequence"/>
</dbReference>
<proteinExistence type="predicted"/>
<dbReference type="InterPro" id="IPR050486">
    <property type="entry name" value="Mannose-1P_guanyltransferase"/>
</dbReference>
<dbReference type="AlphaFoldDB" id="A0A1F5YG76"/>
<reference evidence="2 3" key="1">
    <citation type="journal article" date="2016" name="Nat. Commun.">
        <title>Thousands of microbial genomes shed light on interconnected biogeochemical processes in an aquifer system.</title>
        <authorList>
            <person name="Anantharaman K."/>
            <person name="Brown C.T."/>
            <person name="Hug L.A."/>
            <person name="Sharon I."/>
            <person name="Castelle C.J."/>
            <person name="Probst A.J."/>
            <person name="Thomas B.C."/>
            <person name="Singh A."/>
            <person name="Wilkins M.J."/>
            <person name="Karaoz U."/>
            <person name="Brodie E.L."/>
            <person name="Williams K.H."/>
            <person name="Hubbard S.S."/>
            <person name="Banfield J.F."/>
        </authorList>
    </citation>
    <scope>NUCLEOTIDE SEQUENCE [LARGE SCALE GENOMIC DNA]</scope>
</reference>
<dbReference type="Pfam" id="PF00483">
    <property type="entry name" value="NTP_transferase"/>
    <property type="match status" value="1"/>
</dbReference>
<dbReference type="EMBL" id="MFIV01000058">
    <property type="protein sequence ID" value="OGF98851.1"/>
    <property type="molecule type" value="Genomic_DNA"/>
</dbReference>
<dbReference type="PANTHER" id="PTHR22572">
    <property type="entry name" value="SUGAR-1-PHOSPHATE GUANYL TRANSFERASE"/>
    <property type="match status" value="1"/>
</dbReference>
<protein>
    <recommendedName>
        <fullName evidence="1">Nucleotidyl transferase domain-containing protein</fullName>
    </recommendedName>
</protein>
<dbReference type="SUPFAM" id="SSF53448">
    <property type="entry name" value="Nucleotide-diphospho-sugar transferases"/>
    <property type="match status" value="1"/>
</dbReference>
<dbReference type="InterPro" id="IPR005835">
    <property type="entry name" value="NTP_transferase_dom"/>
</dbReference>
<dbReference type="Gene3D" id="2.160.10.10">
    <property type="entry name" value="Hexapeptide repeat proteins"/>
    <property type="match status" value="1"/>
</dbReference>
<dbReference type="CDD" id="cd04181">
    <property type="entry name" value="NTP_transferase"/>
    <property type="match status" value="1"/>
</dbReference>
<dbReference type="InterPro" id="IPR029044">
    <property type="entry name" value="Nucleotide-diphossugar_trans"/>
</dbReference>
<dbReference type="Gene3D" id="3.90.550.10">
    <property type="entry name" value="Spore Coat Polysaccharide Biosynthesis Protein SpsA, Chain A"/>
    <property type="match status" value="1"/>
</dbReference>
<comment type="caution">
    <text evidence="2">The sequence shown here is derived from an EMBL/GenBank/DDBJ whole genome shotgun (WGS) entry which is preliminary data.</text>
</comment>
<organism evidence="2 3">
    <name type="scientific">Candidatus Glassbacteria bacterium GWA2_58_10</name>
    <dbReference type="NCBI Taxonomy" id="1817865"/>
    <lineage>
        <taxon>Bacteria</taxon>
        <taxon>Candidatus Glassiibacteriota</taxon>
    </lineage>
</organism>
<evidence type="ECO:0000259" key="1">
    <source>
        <dbReference type="Pfam" id="PF00483"/>
    </source>
</evidence>
<feature type="domain" description="Nucleotidyl transferase" evidence="1">
    <location>
        <begin position="2"/>
        <end position="232"/>
    </location>
</feature>
<accession>A0A1F5YG76</accession>
<evidence type="ECO:0000313" key="3">
    <source>
        <dbReference type="Proteomes" id="UP000176992"/>
    </source>
</evidence>
<gene>
    <name evidence="2" type="ORF">A2Z86_04130</name>
</gene>
<evidence type="ECO:0000313" key="2">
    <source>
        <dbReference type="EMBL" id="OGF98851.1"/>
    </source>
</evidence>
<name>A0A1F5YG76_9BACT</name>